<dbReference type="InterPro" id="IPR023054">
    <property type="entry name" value="Sporulation_regulator_WhiA_C"/>
</dbReference>
<evidence type="ECO:0000313" key="2">
    <source>
        <dbReference type="EMBL" id="MPN32728.1"/>
    </source>
</evidence>
<evidence type="ECO:0000259" key="1">
    <source>
        <dbReference type="Pfam" id="PF02650"/>
    </source>
</evidence>
<sequence>MDGLPESLREIAEIRLENPDMSLDELRNELSEDISRSGVNHRLNRLIKLAEEMIET</sequence>
<name>A0A645H164_9ZZZZ</name>
<comment type="caution">
    <text evidence="2">The sequence shown here is derived from an EMBL/GenBank/DDBJ whole genome shotgun (WGS) entry which is preliminary data.</text>
</comment>
<dbReference type="Pfam" id="PF02650">
    <property type="entry name" value="HTH_WhiA"/>
    <property type="match status" value="1"/>
</dbReference>
<dbReference type="EMBL" id="VSSQ01084894">
    <property type="protein sequence ID" value="MPN32728.1"/>
    <property type="molecule type" value="Genomic_DNA"/>
</dbReference>
<organism evidence="2">
    <name type="scientific">bioreactor metagenome</name>
    <dbReference type="NCBI Taxonomy" id="1076179"/>
    <lineage>
        <taxon>unclassified sequences</taxon>
        <taxon>metagenomes</taxon>
        <taxon>ecological metagenomes</taxon>
    </lineage>
</organism>
<proteinExistence type="predicted"/>
<gene>
    <name evidence="2" type="primary">whiA_25</name>
    <name evidence="2" type="ORF">SDC9_180208</name>
</gene>
<accession>A0A645H164</accession>
<dbReference type="GO" id="GO:0043937">
    <property type="term" value="P:regulation of sporulation"/>
    <property type="evidence" value="ECO:0007669"/>
    <property type="project" value="InterPro"/>
</dbReference>
<dbReference type="PANTHER" id="PTHR37307:SF1">
    <property type="entry name" value="CELL DIVISION PROTEIN WHIA-RELATED"/>
    <property type="match status" value="1"/>
</dbReference>
<dbReference type="InterPro" id="IPR003802">
    <property type="entry name" value="Sporulation_regulator_WhiA"/>
</dbReference>
<reference evidence="2" key="1">
    <citation type="submission" date="2019-08" db="EMBL/GenBank/DDBJ databases">
        <authorList>
            <person name="Kucharzyk K."/>
            <person name="Murdoch R.W."/>
            <person name="Higgins S."/>
            <person name="Loffler F."/>
        </authorList>
    </citation>
    <scope>NUCLEOTIDE SEQUENCE</scope>
</reference>
<dbReference type="PANTHER" id="PTHR37307">
    <property type="entry name" value="CELL DIVISION PROTEIN WHIA-RELATED"/>
    <property type="match status" value="1"/>
</dbReference>
<feature type="domain" description="Sporulation regulator WhiA C-terminal" evidence="1">
    <location>
        <begin position="2"/>
        <end position="50"/>
    </location>
</feature>
<dbReference type="AlphaFoldDB" id="A0A645H164"/>
<protein>
    <submittedName>
        <fullName evidence="2">Putative sporulation transcription regulator WhiA</fullName>
    </submittedName>
</protein>
<dbReference type="NCBIfam" id="TIGR00647">
    <property type="entry name" value="DNA_bind_WhiA"/>
    <property type="match status" value="1"/>
</dbReference>